<accession>A0A644ZFB8</accession>
<sequence length="172" mass="19861">MSKKKVKVKRVGFAIDMTPLVDITFLLLTFFMFTATFKSAAESEQKFVIKRPVTTPVDTSKLPDRDLATIKVAIDSVTLDTVYYYEVVNENDRNTVWQNTKGFPPEYLNKALIPASKELLNELVRNTRLTNPTTSFAIDADGRLRFEWINEAMDILRKNRATIFRYVVDKRQ</sequence>
<dbReference type="PANTHER" id="PTHR30558">
    <property type="entry name" value="EXBD MEMBRANE COMPONENT OF PMF-DRIVEN MACROMOLECULE IMPORT SYSTEM"/>
    <property type="match status" value="1"/>
</dbReference>
<evidence type="ECO:0008006" key="8">
    <source>
        <dbReference type="Google" id="ProtNLM"/>
    </source>
</evidence>
<keyword evidence="5 6" id="KW-0472">Membrane</keyword>
<dbReference type="PANTHER" id="PTHR30558:SF3">
    <property type="entry name" value="BIOPOLYMER TRANSPORT PROTEIN EXBD-RELATED"/>
    <property type="match status" value="1"/>
</dbReference>
<reference evidence="7" key="1">
    <citation type="submission" date="2019-08" db="EMBL/GenBank/DDBJ databases">
        <authorList>
            <person name="Kucharzyk K."/>
            <person name="Murdoch R.W."/>
            <person name="Higgins S."/>
            <person name="Loffler F."/>
        </authorList>
    </citation>
    <scope>NUCLEOTIDE SEQUENCE</scope>
</reference>
<name>A0A644ZFB8_9ZZZZ</name>
<comment type="caution">
    <text evidence="7">The sequence shown here is derived from an EMBL/GenBank/DDBJ whole genome shotgun (WGS) entry which is preliminary data.</text>
</comment>
<evidence type="ECO:0000256" key="4">
    <source>
        <dbReference type="ARBA" id="ARBA00022989"/>
    </source>
</evidence>
<dbReference type="AlphaFoldDB" id="A0A644ZFB8"/>
<evidence type="ECO:0000256" key="2">
    <source>
        <dbReference type="ARBA" id="ARBA00022475"/>
    </source>
</evidence>
<dbReference type="GO" id="GO:0005886">
    <property type="term" value="C:plasma membrane"/>
    <property type="evidence" value="ECO:0007669"/>
    <property type="project" value="UniProtKB-SubCell"/>
</dbReference>
<evidence type="ECO:0000313" key="7">
    <source>
        <dbReference type="EMBL" id="MPM39407.1"/>
    </source>
</evidence>
<keyword evidence="2" id="KW-1003">Cell membrane</keyword>
<feature type="transmembrane region" description="Helical" evidence="6">
    <location>
        <begin position="12"/>
        <end position="33"/>
    </location>
</feature>
<dbReference type="Pfam" id="PF02472">
    <property type="entry name" value="ExbD"/>
    <property type="match status" value="1"/>
</dbReference>
<evidence type="ECO:0000256" key="3">
    <source>
        <dbReference type="ARBA" id="ARBA00022692"/>
    </source>
</evidence>
<evidence type="ECO:0000256" key="6">
    <source>
        <dbReference type="SAM" id="Phobius"/>
    </source>
</evidence>
<protein>
    <recommendedName>
        <fullName evidence="8">Biopolymer transporter ExbD</fullName>
    </recommendedName>
</protein>
<evidence type="ECO:0000256" key="1">
    <source>
        <dbReference type="ARBA" id="ARBA00004162"/>
    </source>
</evidence>
<dbReference type="InterPro" id="IPR003400">
    <property type="entry name" value="ExbD"/>
</dbReference>
<comment type="subcellular location">
    <subcellularLocation>
        <location evidence="1">Cell membrane</location>
        <topology evidence="1">Single-pass membrane protein</topology>
    </subcellularLocation>
</comment>
<gene>
    <name evidence="7" type="ORF">SDC9_86040</name>
</gene>
<keyword evidence="3 6" id="KW-0812">Transmembrane</keyword>
<organism evidence="7">
    <name type="scientific">bioreactor metagenome</name>
    <dbReference type="NCBI Taxonomy" id="1076179"/>
    <lineage>
        <taxon>unclassified sequences</taxon>
        <taxon>metagenomes</taxon>
        <taxon>ecological metagenomes</taxon>
    </lineage>
</organism>
<dbReference type="EMBL" id="VSSQ01008628">
    <property type="protein sequence ID" value="MPM39407.1"/>
    <property type="molecule type" value="Genomic_DNA"/>
</dbReference>
<proteinExistence type="predicted"/>
<evidence type="ECO:0000256" key="5">
    <source>
        <dbReference type="ARBA" id="ARBA00023136"/>
    </source>
</evidence>
<dbReference type="GO" id="GO:0022857">
    <property type="term" value="F:transmembrane transporter activity"/>
    <property type="evidence" value="ECO:0007669"/>
    <property type="project" value="InterPro"/>
</dbReference>
<keyword evidence="4 6" id="KW-1133">Transmembrane helix</keyword>